<dbReference type="InterPro" id="IPR023074">
    <property type="entry name" value="HMG_CoA_Rdtase_cat_sf"/>
</dbReference>
<keyword evidence="4 6" id="KW-0560">Oxidoreductase</keyword>
<dbReference type="SUPFAM" id="SSF56542">
    <property type="entry name" value="Substrate-binding domain of HMG-CoA reductase"/>
    <property type="match status" value="1"/>
</dbReference>
<keyword evidence="5 6" id="KW-0472">Membrane</keyword>
<dbReference type="AlphaFoldDB" id="A0A9W7E5B6"/>
<dbReference type="PROSITE" id="PS50065">
    <property type="entry name" value="HMG_COA_REDUCTASE_4"/>
    <property type="match status" value="1"/>
</dbReference>
<feature type="transmembrane region" description="Helical" evidence="6">
    <location>
        <begin position="74"/>
        <end position="96"/>
    </location>
</feature>
<comment type="similarity">
    <text evidence="2 6">Belongs to the HMG-CoA reductase family.</text>
</comment>
<evidence type="ECO:0000313" key="7">
    <source>
        <dbReference type="EMBL" id="GMH66243.1"/>
    </source>
</evidence>
<dbReference type="PROSITE" id="PS00066">
    <property type="entry name" value="HMG_COA_REDUCTASE_1"/>
    <property type="match status" value="1"/>
</dbReference>
<comment type="pathway">
    <text evidence="6">Metabolic intermediate biosynthesis; (R)-mevalonate biosynthesis; (R)-mevalonate from acetyl-CoA: step 3/3.</text>
</comment>
<accession>A0A9W7E5B6</accession>
<dbReference type="PANTHER" id="PTHR10572:SF24">
    <property type="entry name" value="3-HYDROXY-3-METHYLGLUTARYL-COENZYME A REDUCTASE"/>
    <property type="match status" value="1"/>
</dbReference>
<evidence type="ECO:0000256" key="3">
    <source>
        <dbReference type="ARBA" id="ARBA00022857"/>
    </source>
</evidence>
<reference evidence="8" key="1">
    <citation type="journal article" date="2023" name="Commun. Biol.">
        <title>Genome analysis of Parmales, the sister group of diatoms, reveals the evolutionary specialization of diatoms from phago-mixotrophs to photoautotrophs.</title>
        <authorList>
            <person name="Ban H."/>
            <person name="Sato S."/>
            <person name="Yoshikawa S."/>
            <person name="Yamada K."/>
            <person name="Nakamura Y."/>
            <person name="Ichinomiya M."/>
            <person name="Sato N."/>
            <person name="Blanc-Mathieu R."/>
            <person name="Endo H."/>
            <person name="Kuwata A."/>
            <person name="Ogata H."/>
        </authorList>
    </citation>
    <scope>NUCLEOTIDE SEQUENCE [LARGE SCALE GENOMIC DNA]</scope>
    <source>
        <strain evidence="8">NIES 3701</strain>
    </source>
</reference>
<evidence type="ECO:0000256" key="2">
    <source>
        <dbReference type="ARBA" id="ARBA00007661"/>
    </source>
</evidence>
<dbReference type="OrthoDB" id="310654at2759"/>
<comment type="caution">
    <text evidence="7">The sequence shown here is derived from an EMBL/GenBank/DDBJ whole genome shotgun (WGS) entry which is preliminary data.</text>
</comment>
<dbReference type="InterPro" id="IPR023282">
    <property type="entry name" value="HMG_CoA_Rdtase_N"/>
</dbReference>
<evidence type="ECO:0000256" key="1">
    <source>
        <dbReference type="ARBA" id="ARBA00004370"/>
    </source>
</evidence>
<keyword evidence="8" id="KW-1185">Reference proteome</keyword>
<dbReference type="InterPro" id="IPR009029">
    <property type="entry name" value="HMG_CoA_Rdtase_sub-bd_dom_sf"/>
</dbReference>
<dbReference type="NCBIfam" id="TIGR00533">
    <property type="entry name" value="HMG_CoA_R_NADP"/>
    <property type="match status" value="1"/>
</dbReference>
<dbReference type="GO" id="GO:0016126">
    <property type="term" value="P:sterol biosynthetic process"/>
    <property type="evidence" value="ECO:0007669"/>
    <property type="project" value="TreeGrafter"/>
</dbReference>
<dbReference type="FunFam" id="3.30.70.420:FF:000001">
    <property type="entry name" value="3-hydroxy-3-methylglutaryl coenzyme A reductase"/>
    <property type="match status" value="1"/>
</dbReference>
<protein>
    <recommendedName>
        <fullName evidence="6">3-hydroxy-3-methylglutaryl coenzyme A reductase</fullName>
        <shortName evidence="6">HMG-CoA reductase</shortName>
        <ecNumber evidence="6">1.1.1.34</ecNumber>
    </recommendedName>
</protein>
<comment type="subcellular location">
    <subcellularLocation>
        <location evidence="6">Endoplasmic reticulum membrane</location>
        <topology evidence="6">Multi-pass membrane protein</topology>
    </subcellularLocation>
    <subcellularLocation>
        <location evidence="1">Membrane</location>
    </subcellularLocation>
</comment>
<dbReference type="PANTHER" id="PTHR10572">
    <property type="entry name" value="3-HYDROXY-3-METHYLGLUTARYL-COENZYME A REDUCTASE"/>
    <property type="match status" value="1"/>
</dbReference>
<proteinExistence type="inferred from homology"/>
<dbReference type="EC" id="1.1.1.34" evidence="6"/>
<gene>
    <name evidence="7" type="ORF">TrST_g11475</name>
</gene>
<name>A0A9W7E5B6_9STRA</name>
<dbReference type="EMBL" id="BRXY01000106">
    <property type="protein sequence ID" value="GMH66243.1"/>
    <property type="molecule type" value="Genomic_DNA"/>
</dbReference>
<dbReference type="GO" id="GO:0015936">
    <property type="term" value="P:coenzyme A metabolic process"/>
    <property type="evidence" value="ECO:0007669"/>
    <property type="project" value="InterPro"/>
</dbReference>
<dbReference type="Pfam" id="PF00368">
    <property type="entry name" value="HMG-CoA_red"/>
    <property type="match status" value="1"/>
</dbReference>
<dbReference type="Proteomes" id="UP001165085">
    <property type="component" value="Unassembled WGS sequence"/>
</dbReference>
<dbReference type="CDD" id="cd00643">
    <property type="entry name" value="HMG-CoA_reductase_classI"/>
    <property type="match status" value="1"/>
</dbReference>
<dbReference type="GO" id="GO:0005789">
    <property type="term" value="C:endoplasmic reticulum membrane"/>
    <property type="evidence" value="ECO:0007669"/>
    <property type="project" value="UniProtKB-SubCell"/>
</dbReference>
<evidence type="ECO:0000256" key="4">
    <source>
        <dbReference type="ARBA" id="ARBA00023002"/>
    </source>
</evidence>
<evidence type="ECO:0000256" key="5">
    <source>
        <dbReference type="ARBA" id="ARBA00023136"/>
    </source>
</evidence>
<keyword evidence="6" id="KW-1133">Transmembrane helix</keyword>
<dbReference type="Gene3D" id="1.10.3270.10">
    <property type="entry name" value="HMGR, N-terminal domain"/>
    <property type="match status" value="1"/>
</dbReference>
<evidence type="ECO:0000256" key="6">
    <source>
        <dbReference type="RuleBase" id="RU361219"/>
    </source>
</evidence>
<organism evidence="7 8">
    <name type="scientific">Triparma strigata</name>
    <dbReference type="NCBI Taxonomy" id="1606541"/>
    <lineage>
        <taxon>Eukaryota</taxon>
        <taxon>Sar</taxon>
        <taxon>Stramenopiles</taxon>
        <taxon>Ochrophyta</taxon>
        <taxon>Bolidophyceae</taxon>
        <taxon>Parmales</taxon>
        <taxon>Triparmaceae</taxon>
        <taxon>Triparma</taxon>
    </lineage>
</organism>
<dbReference type="InterPro" id="IPR009023">
    <property type="entry name" value="HMG_CoA_Rdtase_NAD(P)-bd_sf"/>
</dbReference>
<comment type="catalytic activity">
    <reaction evidence="6">
        <text>(R)-mevalonate + 2 NADP(+) + CoA = (3S)-3-hydroxy-3-methylglutaryl-CoA + 2 NADPH + 2 H(+)</text>
        <dbReference type="Rhea" id="RHEA:15989"/>
        <dbReference type="ChEBI" id="CHEBI:15378"/>
        <dbReference type="ChEBI" id="CHEBI:36464"/>
        <dbReference type="ChEBI" id="CHEBI:43074"/>
        <dbReference type="ChEBI" id="CHEBI:57287"/>
        <dbReference type="ChEBI" id="CHEBI:57783"/>
        <dbReference type="ChEBI" id="CHEBI:58349"/>
        <dbReference type="EC" id="1.1.1.34"/>
    </reaction>
</comment>
<sequence length="603" mass="64038">MPFELKLTLPNWDDVSKIMHSTFLTSDSKSTLTFMASMIIIAGISLIPNGWLSSLIKSFNDKKSPKVQTPQPQWWVIPILNATVSLVFTTSVLSHLNSPSTVHPFICSACIVYFLGFYGIGFIDSHELQSRPPIFGLSDLAKKEIASSDLKAPPSISRRKQQPQGTYEHDFVKVCGEGSLKGSPRISSSPSGYKSLSDEGLADLVLSQKIKDHTLEKILNPSRAVQVRRIVFSKTLSDQTAIESIPSEPSLDYAKVYGANCEICVGYVPLPLGMAGPLMLNGEKVYIPMATTEGCLVASTNRGCKAITQSGGCKAFIVNDGITRAPCLKCLSAEQAVALAKWSEGEGKQALKESFESTTSFGKLTGIKATVAGKNVYLRLKCFSGDAMGMNMISKGALALISTLLDKFPTVVLVALSGNMCTDKKPSAINWIEGRGKSVVIECTIKKEIVQNTLKTTVDKIVDVNLQKNLIGSAMSASVGGYNAHAANNVTAVFLATGQDPAQNVESSNCITLFEKNAEGDLWMSCTMPSIEVGTVGGGTGLAAQSACLKAIGVKGGGENPGDNAKKLAMVVAGAVMAGEISLIAALAANTLVSAHMAHNRKK</sequence>
<dbReference type="Gene3D" id="3.90.770.10">
    <property type="entry name" value="3-hydroxy-3-methylglutaryl-coenzyme A Reductase, Chain A, domain 2"/>
    <property type="match status" value="1"/>
</dbReference>
<dbReference type="PRINTS" id="PR00071">
    <property type="entry name" value="HMGCOARDTASE"/>
</dbReference>
<dbReference type="SUPFAM" id="SSF55035">
    <property type="entry name" value="NAD-binding domain of HMG-CoA reductase"/>
    <property type="match status" value="1"/>
</dbReference>
<feature type="transmembrane region" description="Helical" evidence="6">
    <location>
        <begin position="568"/>
        <end position="593"/>
    </location>
</feature>
<dbReference type="Gene3D" id="3.30.70.420">
    <property type="entry name" value="Hydroxymethylglutaryl-CoA reductase, class I/II, NAD/NADP-binding domain"/>
    <property type="match status" value="1"/>
</dbReference>
<feature type="transmembrane region" description="Helical" evidence="6">
    <location>
        <begin position="102"/>
        <end position="123"/>
    </location>
</feature>
<dbReference type="InterPro" id="IPR002202">
    <property type="entry name" value="HMG_CoA_Rdtase"/>
</dbReference>
<dbReference type="GO" id="GO:0004420">
    <property type="term" value="F:hydroxymethylglutaryl-CoA reductase (NADPH) activity"/>
    <property type="evidence" value="ECO:0007669"/>
    <property type="project" value="UniProtKB-EC"/>
</dbReference>
<keyword evidence="6" id="KW-0812">Transmembrane</keyword>
<dbReference type="GO" id="GO:0005778">
    <property type="term" value="C:peroxisomal membrane"/>
    <property type="evidence" value="ECO:0007669"/>
    <property type="project" value="TreeGrafter"/>
</dbReference>
<keyword evidence="3 6" id="KW-0521">NADP</keyword>
<keyword evidence="6" id="KW-0256">Endoplasmic reticulum</keyword>
<dbReference type="InterPro" id="IPR004554">
    <property type="entry name" value="HMG_CoA_Rdtase_eu_arc"/>
</dbReference>
<dbReference type="PROSITE" id="PS00318">
    <property type="entry name" value="HMG_COA_REDUCTASE_2"/>
    <property type="match status" value="1"/>
</dbReference>
<dbReference type="FunFam" id="3.90.770.10:FF:000001">
    <property type="entry name" value="3-hydroxy-3-methylglutaryl coenzyme A reductase"/>
    <property type="match status" value="1"/>
</dbReference>
<dbReference type="InterPro" id="IPR023076">
    <property type="entry name" value="HMG_CoA_Rdtase_CS"/>
</dbReference>
<dbReference type="GO" id="GO:0008299">
    <property type="term" value="P:isoprenoid biosynthetic process"/>
    <property type="evidence" value="ECO:0007669"/>
    <property type="project" value="InterPro"/>
</dbReference>
<feature type="transmembrane region" description="Helical" evidence="6">
    <location>
        <begin position="32"/>
        <end position="53"/>
    </location>
</feature>
<evidence type="ECO:0000313" key="8">
    <source>
        <dbReference type="Proteomes" id="UP001165085"/>
    </source>
</evidence>